<evidence type="ECO:0000313" key="2">
    <source>
        <dbReference type="WBParaSite" id="SVE_1266800.1"/>
    </source>
</evidence>
<dbReference type="Proteomes" id="UP000035680">
    <property type="component" value="Unassembled WGS sequence"/>
</dbReference>
<reference evidence="2" key="2">
    <citation type="submission" date="2015-08" db="UniProtKB">
        <authorList>
            <consortium name="WormBaseParasite"/>
        </authorList>
    </citation>
    <scope>IDENTIFICATION</scope>
</reference>
<organism evidence="1 2">
    <name type="scientific">Strongyloides venezuelensis</name>
    <name type="common">Threadworm</name>
    <dbReference type="NCBI Taxonomy" id="75913"/>
    <lineage>
        <taxon>Eukaryota</taxon>
        <taxon>Metazoa</taxon>
        <taxon>Ecdysozoa</taxon>
        <taxon>Nematoda</taxon>
        <taxon>Chromadorea</taxon>
        <taxon>Rhabditida</taxon>
        <taxon>Tylenchina</taxon>
        <taxon>Panagrolaimomorpha</taxon>
        <taxon>Strongyloidoidea</taxon>
        <taxon>Strongyloididae</taxon>
        <taxon>Strongyloides</taxon>
    </lineage>
</organism>
<protein>
    <submittedName>
        <fullName evidence="2">Retrovirus-related Pol polyprotein from transposon TNT 1-94</fullName>
    </submittedName>
</protein>
<name>A0A0K0FRM4_STRVS</name>
<evidence type="ECO:0000313" key="1">
    <source>
        <dbReference type="Proteomes" id="UP000035680"/>
    </source>
</evidence>
<accession>A0A0K0FRM4</accession>
<proteinExistence type="predicted"/>
<reference evidence="1" key="1">
    <citation type="submission" date="2014-07" db="EMBL/GenBank/DDBJ databases">
        <authorList>
            <person name="Martin A.A"/>
            <person name="De Silva N."/>
        </authorList>
    </citation>
    <scope>NUCLEOTIDE SEQUENCE</scope>
</reference>
<keyword evidence="1" id="KW-1185">Reference proteome</keyword>
<dbReference type="WBParaSite" id="SVE_1266800.1">
    <property type="protein sequence ID" value="SVE_1266800.1"/>
    <property type="gene ID" value="SVE_1266800"/>
</dbReference>
<dbReference type="AlphaFoldDB" id="A0A0K0FRM4"/>
<sequence>MYHTSTHTTPYKIVHGYNLILKCDIHNCKNRICYIAGKESLDDRETSFMLAKKMSECLYAKKDQLSDKASISKMEKLKPGVPILVRLPMQLKKGEIGKFKFKWLDGFEIVRQVGNSYMVKRWGKEKPRKIHINHIKLDSSEKEDTIF</sequence>